<evidence type="ECO:0000256" key="2">
    <source>
        <dbReference type="SAM" id="Phobius"/>
    </source>
</evidence>
<dbReference type="EMBL" id="JAODAN010000004">
    <property type="protein sequence ID" value="KAK1924822.1"/>
    <property type="molecule type" value="Genomic_DNA"/>
</dbReference>
<dbReference type="AlphaFoldDB" id="A0AAD9FRP9"/>
<feature type="compositionally biased region" description="Low complexity" evidence="1">
    <location>
        <begin position="32"/>
        <end position="48"/>
    </location>
</feature>
<dbReference type="Gene3D" id="3.40.30.10">
    <property type="entry name" value="Glutaredoxin"/>
    <property type="match status" value="1"/>
</dbReference>
<comment type="caution">
    <text evidence="3">The sequence shown here is derived from an EMBL/GenBank/DDBJ whole genome shotgun (WGS) entry which is preliminary data.</text>
</comment>
<feature type="region of interest" description="Disordered" evidence="1">
    <location>
        <begin position="1"/>
        <end position="112"/>
    </location>
</feature>
<proteinExistence type="predicted"/>
<evidence type="ECO:0000313" key="4">
    <source>
        <dbReference type="Proteomes" id="UP001182556"/>
    </source>
</evidence>
<feature type="compositionally biased region" description="Basic residues" evidence="1">
    <location>
        <begin position="80"/>
        <end position="90"/>
    </location>
</feature>
<feature type="compositionally biased region" description="Low complexity" evidence="1">
    <location>
        <begin position="56"/>
        <end position="66"/>
    </location>
</feature>
<protein>
    <submittedName>
        <fullName evidence="3">Uncharacterized protein</fullName>
    </submittedName>
</protein>
<sequence>MSHLSIMIPSLPPSPPESPSRQFGSPDWFRPIGKGPILPGGKFGLNSPPLTPPLLSPISTISSDSSSSDDGDTEEPPIRSRLHFQTHRRASGPTYFTDASPAPSLPRRPSHPYRARFASMPVTGMITPMWNIGEEDSSDDEDGRSPRSEIDPFKMLLPFCKPSVKLPAYTLNEKDFVLAHVPTKRLAISAFKPRMPRIPRWQRPILMAVLCVMLFGSMCIVSWLQQSALHSQRASVVRQTVWLAKMAAEHDVQDSAKVDMEPGYKPANPSHHSLNFQDRVRSHPELASTAPTTMTKSEELAALMSFITGTTANSLPPINPGESIDPEILLPFDPYSTRAKEEMAELVSTQWDNFPIMVLGKLRDPGMRELRQVFKSYNIKPLPVFIDFDQRPDADTLEPTLARLIGTQDAPYVLLKGESVDPRVVSKLTKDEKVVETLAKIGASVAKKLKKNKHQKEEERQEMDRVLGPAPISDE</sequence>
<keyword evidence="4" id="KW-1185">Reference proteome</keyword>
<gene>
    <name evidence="3" type="ORF">DB88DRAFT_238145</name>
</gene>
<organism evidence="3 4">
    <name type="scientific">Papiliotrema laurentii</name>
    <name type="common">Cryptococcus laurentii</name>
    <dbReference type="NCBI Taxonomy" id="5418"/>
    <lineage>
        <taxon>Eukaryota</taxon>
        <taxon>Fungi</taxon>
        <taxon>Dikarya</taxon>
        <taxon>Basidiomycota</taxon>
        <taxon>Agaricomycotina</taxon>
        <taxon>Tremellomycetes</taxon>
        <taxon>Tremellales</taxon>
        <taxon>Rhynchogastremaceae</taxon>
        <taxon>Papiliotrema</taxon>
    </lineage>
</organism>
<evidence type="ECO:0000313" key="3">
    <source>
        <dbReference type="EMBL" id="KAK1924822.1"/>
    </source>
</evidence>
<feature type="transmembrane region" description="Helical" evidence="2">
    <location>
        <begin position="204"/>
        <end position="224"/>
    </location>
</feature>
<keyword evidence="2" id="KW-0472">Membrane</keyword>
<feature type="compositionally biased region" description="Basic and acidic residues" evidence="1">
    <location>
        <begin position="455"/>
        <end position="465"/>
    </location>
</feature>
<name>A0AAD9FRP9_PAPLA</name>
<keyword evidence="2" id="KW-0812">Transmembrane</keyword>
<evidence type="ECO:0000256" key="1">
    <source>
        <dbReference type="SAM" id="MobiDB-lite"/>
    </source>
</evidence>
<reference evidence="3" key="1">
    <citation type="submission" date="2023-02" db="EMBL/GenBank/DDBJ databases">
        <title>Identification and recombinant expression of a fungal hydrolase from Papiliotrema laurentii that hydrolyzes apple cutin and clears colloidal polyester polyurethane.</title>
        <authorList>
            <consortium name="DOE Joint Genome Institute"/>
            <person name="Roman V.A."/>
            <person name="Bojanowski C."/>
            <person name="Crable B.R."/>
            <person name="Wagner D.N."/>
            <person name="Hung C.S."/>
            <person name="Nadeau L.J."/>
            <person name="Schratz L."/>
            <person name="Haridas S."/>
            <person name="Pangilinan J."/>
            <person name="Lipzen A."/>
            <person name="Na H."/>
            <person name="Yan M."/>
            <person name="Ng V."/>
            <person name="Grigoriev I.V."/>
            <person name="Spatafora J.W."/>
            <person name="Barlow D."/>
            <person name="Biffinger J."/>
            <person name="Kelley-Loughnane N."/>
            <person name="Varaljay V.A."/>
            <person name="Crookes-Goodson W.J."/>
        </authorList>
    </citation>
    <scope>NUCLEOTIDE SEQUENCE</scope>
    <source>
        <strain evidence="3">5307AH</strain>
    </source>
</reference>
<keyword evidence="2" id="KW-1133">Transmembrane helix</keyword>
<feature type="region of interest" description="Disordered" evidence="1">
    <location>
        <begin position="449"/>
        <end position="475"/>
    </location>
</feature>
<accession>A0AAD9FRP9</accession>
<dbReference type="Proteomes" id="UP001182556">
    <property type="component" value="Unassembled WGS sequence"/>
</dbReference>